<proteinExistence type="predicted"/>
<name>A0A4Q0T2Q6_9BACT</name>
<protein>
    <submittedName>
        <fullName evidence="1">Uncharacterized protein</fullName>
    </submittedName>
</protein>
<accession>A0A4Q0T2Q6</accession>
<sequence>MDGFEVRGGRVQVVYASGEPELKALKEEIGRWEGSIGNDPSPPQQDSLELARYAVRRWGEAYKQKPQKGTAHTMERLKQMIVNNPRSDVRMLALAQVGWLQGEKTVGVCMFRRTWCNNIALEVVAAHPGLDEKKESPISGLGTGFLHHVSSVAETISASAIWGECTQNSAEFYKVFVDQPEHLKDLIILPKEQYQEIRLSIETIWKGRDTAPNDGRDI</sequence>
<evidence type="ECO:0000313" key="2">
    <source>
        <dbReference type="Proteomes" id="UP000289437"/>
    </source>
</evidence>
<dbReference type="Proteomes" id="UP000289437">
    <property type="component" value="Unassembled WGS sequence"/>
</dbReference>
<dbReference type="EMBL" id="RDSM01000002">
    <property type="protein sequence ID" value="RXH55776.1"/>
    <property type="molecule type" value="Genomic_DNA"/>
</dbReference>
<comment type="caution">
    <text evidence="1">The sequence shown here is derived from an EMBL/GenBank/DDBJ whole genome shotgun (WGS) entry which is preliminary data.</text>
</comment>
<keyword evidence="2" id="KW-1185">Reference proteome</keyword>
<gene>
    <name evidence="1" type="ORF">GRAN_2633</name>
</gene>
<dbReference type="AlphaFoldDB" id="A0A4Q0T2Q6"/>
<evidence type="ECO:0000313" key="1">
    <source>
        <dbReference type="EMBL" id="RXH55776.1"/>
    </source>
</evidence>
<organism evidence="1 2">
    <name type="scientific">Granulicella sibirica</name>
    <dbReference type="NCBI Taxonomy" id="2479048"/>
    <lineage>
        <taxon>Bacteria</taxon>
        <taxon>Pseudomonadati</taxon>
        <taxon>Acidobacteriota</taxon>
        <taxon>Terriglobia</taxon>
        <taxon>Terriglobales</taxon>
        <taxon>Acidobacteriaceae</taxon>
        <taxon>Granulicella</taxon>
    </lineage>
</organism>
<reference evidence="2" key="2">
    <citation type="submission" date="2019-02" db="EMBL/GenBank/DDBJ databases">
        <title>Granulicella sibirica sp. nov., a psychrotolerant acidobacterium isolated from an organic soil layer in forested tundra, West Siberia.</title>
        <authorList>
            <person name="Oshkin I.Y."/>
            <person name="Kulichevskaya I.S."/>
            <person name="Rijpstra W.I.C."/>
            <person name="Sinninghe Damste J.S."/>
            <person name="Rakitin A.L."/>
            <person name="Ravin N.V."/>
            <person name="Dedysh S.N."/>
        </authorList>
    </citation>
    <scope>NUCLEOTIDE SEQUENCE [LARGE SCALE GENOMIC DNA]</scope>
    <source>
        <strain evidence="2">AF10</strain>
    </source>
</reference>
<reference evidence="1 2" key="1">
    <citation type="submission" date="2018-11" db="EMBL/GenBank/DDBJ databases">
        <authorList>
            <person name="Mardanov A.V."/>
            <person name="Ravin N.V."/>
            <person name="Dedysh S.N."/>
        </authorList>
    </citation>
    <scope>NUCLEOTIDE SEQUENCE [LARGE SCALE GENOMIC DNA]</scope>
    <source>
        <strain evidence="1 2">AF10</strain>
    </source>
</reference>